<name>D8MWY2_ERWBE</name>
<dbReference type="AlphaFoldDB" id="D8MWY2"/>
<accession>D8MWY2</accession>
<dbReference type="Pfam" id="PF08786">
    <property type="entry name" value="DcrB"/>
    <property type="match status" value="1"/>
</dbReference>
<dbReference type="GeneID" id="90513758"/>
<dbReference type="STRING" id="634500.EbC_38080"/>
<dbReference type="InterPro" id="IPR014894">
    <property type="entry name" value="DcrB/EagT6"/>
</dbReference>
<keyword evidence="2" id="KW-1185">Reference proteome</keyword>
<dbReference type="EMBL" id="FP236843">
    <property type="protein sequence ID" value="CAX61339.1"/>
    <property type="molecule type" value="Genomic_DNA"/>
</dbReference>
<proteinExistence type="predicted"/>
<dbReference type="HOGENOM" id="CLU_126902_1_0_6"/>
<protein>
    <submittedName>
        <fullName evidence="1">Conserved uncharacterized protein</fullName>
    </submittedName>
</protein>
<reference evidence="1 2" key="1">
    <citation type="journal article" date="2010" name="BMC Genomics">
        <title>Genome comparison of the epiphytic bacteria Erwinia billingiae and E. tasmaniensis with the pear pathogen E. pyrifoliae.</title>
        <authorList>
            <person name="Kube M."/>
            <person name="Migdoll A.M."/>
            <person name="Gehring I."/>
            <person name="Heitmann K."/>
            <person name="Mayer Y."/>
            <person name="Kuhl H."/>
            <person name="Knaust F."/>
            <person name="Geider K."/>
            <person name="Reinhardt R."/>
        </authorList>
    </citation>
    <scope>NUCLEOTIDE SEQUENCE [LARGE SCALE GENOMIC DNA]</scope>
    <source>
        <strain evidence="1 2">Eb661</strain>
    </source>
</reference>
<dbReference type="RefSeq" id="WP_013203823.1">
    <property type="nucleotide sequence ID" value="NC_014306.1"/>
</dbReference>
<evidence type="ECO:0000313" key="2">
    <source>
        <dbReference type="Proteomes" id="UP000008793"/>
    </source>
</evidence>
<dbReference type="eggNOG" id="COG5435">
    <property type="taxonomic scope" value="Bacteria"/>
</dbReference>
<dbReference type="KEGG" id="ebi:EbC_38080"/>
<sequence length="144" mass="15776">MSSTSPQCIFTEGQLDLPPGYEDRTLNVFKPLDPAGAVITIARDALNEGEMLGAYIDRQLQQLNQVLKGWKLESRQPATLGQPALPGESIHASYLREGKRIAQQQAVFAVDDRLVLVITQSKTAVLDNGDMATFSSLLESYVAR</sequence>
<organism evidence="2">
    <name type="scientific">Erwinia billingiae (strain Eb661)</name>
    <dbReference type="NCBI Taxonomy" id="634500"/>
    <lineage>
        <taxon>Bacteria</taxon>
        <taxon>Pseudomonadati</taxon>
        <taxon>Pseudomonadota</taxon>
        <taxon>Gammaproteobacteria</taxon>
        <taxon>Enterobacterales</taxon>
        <taxon>Erwiniaceae</taxon>
        <taxon>Erwinia</taxon>
    </lineage>
</organism>
<dbReference type="SUPFAM" id="SSF55724">
    <property type="entry name" value="Mog1p/PsbP-like"/>
    <property type="match status" value="1"/>
</dbReference>
<gene>
    <name evidence="1" type="ordered locus">EbC_38080</name>
</gene>
<dbReference type="InterPro" id="IPR016123">
    <property type="entry name" value="Mog1/PsbP_a/b/a-sand"/>
</dbReference>
<dbReference type="Gene3D" id="3.40.1000.10">
    <property type="entry name" value="Mog1/PsbP, alpha/beta/alpha sandwich"/>
    <property type="match status" value="1"/>
</dbReference>
<dbReference type="Proteomes" id="UP000008793">
    <property type="component" value="Chromosome"/>
</dbReference>
<evidence type="ECO:0000313" key="1">
    <source>
        <dbReference type="EMBL" id="CAX61339.1"/>
    </source>
</evidence>